<dbReference type="RefSeq" id="WP_004618590.1">
    <property type="nucleotide sequence ID" value="NZ_ACXX02000004.1"/>
</dbReference>
<dbReference type="Proteomes" id="UP000003860">
    <property type="component" value="Unassembled WGS sequence"/>
</dbReference>
<protein>
    <submittedName>
        <fullName evidence="1">Uncharacterized protein</fullName>
    </submittedName>
</protein>
<proteinExistence type="predicted"/>
<reference evidence="1" key="2">
    <citation type="submission" date="2011-01" db="EMBL/GenBank/DDBJ databases">
        <title>The Non-contiguous Finished genome of Clostridium papyrosolvens.</title>
        <authorList>
            <person name="Lucas S."/>
            <person name="Copeland A."/>
            <person name="Lapidus A."/>
            <person name="Cheng J.-F."/>
            <person name="Goodwin L."/>
            <person name="Pitluck S."/>
            <person name="Misra M."/>
            <person name="Chertkov O."/>
            <person name="Detter J.C."/>
            <person name="Han C."/>
            <person name="Tapia R."/>
            <person name="Land M."/>
            <person name="Hauser L."/>
            <person name="Kyrpides N."/>
            <person name="Ivanova N."/>
            <person name="Pagani I."/>
            <person name="Mouttaki H."/>
            <person name="He Z."/>
            <person name="Zhou J."/>
            <person name="Hemme C.L."/>
            <person name="Woyke T."/>
        </authorList>
    </citation>
    <scope>NUCLEOTIDE SEQUENCE [LARGE SCALE GENOMIC DNA]</scope>
    <source>
        <strain evidence="1">DSM 2782</strain>
    </source>
</reference>
<evidence type="ECO:0000313" key="1">
    <source>
        <dbReference type="EMBL" id="EGD48427.1"/>
    </source>
</evidence>
<dbReference type="STRING" id="588581.Cpap_2579"/>
<dbReference type="AlphaFoldDB" id="F1TBM3"/>
<keyword evidence="2" id="KW-1185">Reference proteome</keyword>
<organism evidence="1 2">
    <name type="scientific">Ruminiclostridium papyrosolvens DSM 2782</name>
    <dbReference type="NCBI Taxonomy" id="588581"/>
    <lineage>
        <taxon>Bacteria</taxon>
        <taxon>Bacillati</taxon>
        <taxon>Bacillota</taxon>
        <taxon>Clostridia</taxon>
        <taxon>Eubacteriales</taxon>
        <taxon>Oscillospiraceae</taxon>
        <taxon>Ruminiclostridium</taxon>
    </lineage>
</organism>
<evidence type="ECO:0000313" key="2">
    <source>
        <dbReference type="Proteomes" id="UP000003860"/>
    </source>
</evidence>
<gene>
    <name evidence="1" type="ORF">Cpap_2579</name>
</gene>
<sequence length="86" mass="9899">MGNQSRGKLIDSIIEGRITSVCNRECLNISYMELQNQLIEIRKRIAGDLCDEDKLKLLEVYDKLNNEISELVFKALYIEGYKDGKS</sequence>
<dbReference type="OrthoDB" id="1739828at2"/>
<dbReference type="EMBL" id="ACXX02000004">
    <property type="protein sequence ID" value="EGD48427.1"/>
    <property type="molecule type" value="Genomic_DNA"/>
</dbReference>
<comment type="caution">
    <text evidence="1">The sequence shown here is derived from an EMBL/GenBank/DDBJ whole genome shotgun (WGS) entry which is preliminary data.</text>
</comment>
<name>F1TBM3_9FIRM</name>
<accession>F1TBM3</accession>
<reference evidence="1" key="1">
    <citation type="submission" date="2009-07" db="EMBL/GenBank/DDBJ databases">
        <authorList>
            <consortium name="US DOE Joint Genome Institute (JGI-PGF)"/>
            <person name="Lucas S."/>
            <person name="Copeland A."/>
            <person name="Lapidus A."/>
            <person name="Glavina del Rio T."/>
            <person name="Tice H."/>
            <person name="Bruce D."/>
            <person name="Goodwin L."/>
            <person name="Pitluck S."/>
            <person name="Larimer F."/>
            <person name="Land M.L."/>
            <person name="Mouttaki H."/>
            <person name="He Z."/>
            <person name="Zhou J."/>
            <person name="Hemme C.L."/>
        </authorList>
    </citation>
    <scope>NUCLEOTIDE SEQUENCE [LARGE SCALE GENOMIC DNA]</scope>
    <source>
        <strain evidence="1">DSM 2782</strain>
    </source>
</reference>